<dbReference type="Gene3D" id="1.10.150.240">
    <property type="entry name" value="Putative phosphatase, domain 2"/>
    <property type="match status" value="1"/>
</dbReference>
<dbReference type="EMBL" id="JAWSTH010000007">
    <property type="protein sequence ID" value="MDW5593609.1"/>
    <property type="molecule type" value="Genomic_DNA"/>
</dbReference>
<dbReference type="Gene3D" id="3.40.50.1000">
    <property type="entry name" value="HAD superfamily/HAD-like"/>
    <property type="match status" value="1"/>
</dbReference>
<keyword evidence="6" id="KW-1185">Reference proteome</keyword>
<dbReference type="SFLD" id="SFLDG01135">
    <property type="entry name" value="C1.5.6:_HAD__Beta-PGM__Phospha"/>
    <property type="match status" value="1"/>
</dbReference>
<reference evidence="5 6" key="2">
    <citation type="submission" date="2023-10" db="EMBL/GenBank/DDBJ databases">
        <authorList>
            <person name="Han X.F."/>
        </authorList>
    </citation>
    <scope>NUCLEOTIDE SEQUENCE [LARGE SCALE GENOMIC DNA]</scope>
    <source>
        <strain evidence="5 6">KCTC 39840</strain>
    </source>
</reference>
<dbReference type="InterPro" id="IPR006439">
    <property type="entry name" value="HAD-SF_hydro_IA"/>
</dbReference>
<keyword evidence="4" id="KW-0460">Magnesium</keyword>
<accession>A0ABU4HLK6</accession>
<evidence type="ECO:0000256" key="4">
    <source>
        <dbReference type="ARBA" id="ARBA00022842"/>
    </source>
</evidence>
<protein>
    <submittedName>
        <fullName evidence="5">HAD family phosphatase</fullName>
    </submittedName>
</protein>
<reference evidence="6" key="1">
    <citation type="submission" date="2023-07" db="EMBL/GenBank/DDBJ databases">
        <title>Conexibacter stalactiti sp. nov., isolated from stalactites in a lava cave and emended description of the genus Conexibacter.</title>
        <authorList>
            <person name="Lee S.D."/>
        </authorList>
    </citation>
    <scope>NUCLEOTIDE SEQUENCE [LARGE SCALE GENOMIC DNA]</scope>
    <source>
        <strain evidence="6">KCTC 39840</strain>
    </source>
</reference>
<dbReference type="SFLD" id="SFLDG01129">
    <property type="entry name" value="C1.5:_HAD__Beta-PGM__Phosphata"/>
    <property type="match status" value="1"/>
</dbReference>
<dbReference type="NCBIfam" id="TIGR01509">
    <property type="entry name" value="HAD-SF-IA-v3"/>
    <property type="match status" value="1"/>
</dbReference>
<comment type="caution">
    <text evidence="5">The sequence shown here is derived from an EMBL/GenBank/DDBJ whole genome shotgun (WGS) entry which is preliminary data.</text>
</comment>
<name>A0ABU4HLK6_9ACTN</name>
<dbReference type="InterPro" id="IPR023214">
    <property type="entry name" value="HAD_sf"/>
</dbReference>
<evidence type="ECO:0000256" key="2">
    <source>
        <dbReference type="ARBA" id="ARBA00006171"/>
    </source>
</evidence>
<dbReference type="RefSeq" id="WP_318595869.1">
    <property type="nucleotide sequence ID" value="NZ_JAWSTH010000007.1"/>
</dbReference>
<sequence>MTETRRGTRNAKHVIFDCDGVLVDSEPTANRLLTEGLNAIGFATTPAESERAFMGRSWEHMVEVVTERLGTPPPAGLRDDYRAGLFAAYAAREVPAVPGIAAALDGLDAAGVPYCVASSGDHERIRGGLATAGLSDRFDDARIFSADDVGRGKPWPDLFLHAAERMGFDPAATVVVEDSPAGVQAGRAAGMRVLGYSGRTPASVLREAGAEPFQEMAELPSLLTALV</sequence>
<keyword evidence="3" id="KW-0479">Metal-binding</keyword>
<dbReference type="SFLD" id="SFLDS00003">
    <property type="entry name" value="Haloacid_Dehalogenase"/>
    <property type="match status" value="1"/>
</dbReference>
<dbReference type="Proteomes" id="UP001284601">
    <property type="component" value="Unassembled WGS sequence"/>
</dbReference>
<dbReference type="InterPro" id="IPR023198">
    <property type="entry name" value="PGP-like_dom2"/>
</dbReference>
<dbReference type="InterPro" id="IPR051600">
    <property type="entry name" value="Beta-PGM-like"/>
</dbReference>
<dbReference type="SUPFAM" id="SSF56784">
    <property type="entry name" value="HAD-like"/>
    <property type="match status" value="1"/>
</dbReference>
<proteinExistence type="inferred from homology"/>
<gene>
    <name evidence="5" type="ORF">R7226_04635</name>
</gene>
<comment type="cofactor">
    <cofactor evidence="1">
        <name>Mg(2+)</name>
        <dbReference type="ChEBI" id="CHEBI:18420"/>
    </cofactor>
</comment>
<evidence type="ECO:0000256" key="1">
    <source>
        <dbReference type="ARBA" id="ARBA00001946"/>
    </source>
</evidence>
<dbReference type="PANTHER" id="PTHR46193:SF10">
    <property type="entry name" value="6-PHOSPHOGLUCONATE PHOSPHATASE"/>
    <property type="match status" value="1"/>
</dbReference>
<evidence type="ECO:0000313" key="6">
    <source>
        <dbReference type="Proteomes" id="UP001284601"/>
    </source>
</evidence>
<evidence type="ECO:0000313" key="5">
    <source>
        <dbReference type="EMBL" id="MDW5593609.1"/>
    </source>
</evidence>
<dbReference type="PRINTS" id="PR00413">
    <property type="entry name" value="HADHALOGNASE"/>
</dbReference>
<dbReference type="Pfam" id="PF00702">
    <property type="entry name" value="Hydrolase"/>
    <property type="match status" value="1"/>
</dbReference>
<evidence type="ECO:0000256" key="3">
    <source>
        <dbReference type="ARBA" id="ARBA00022723"/>
    </source>
</evidence>
<comment type="similarity">
    <text evidence="2">Belongs to the HAD-like hydrolase superfamily. CbbY/CbbZ/Gph/YieH family.</text>
</comment>
<dbReference type="PANTHER" id="PTHR46193">
    <property type="entry name" value="6-PHOSPHOGLUCONATE PHOSPHATASE"/>
    <property type="match status" value="1"/>
</dbReference>
<organism evidence="5 6">
    <name type="scientific">Conexibacter stalactiti</name>
    <dbReference type="NCBI Taxonomy" id="1940611"/>
    <lineage>
        <taxon>Bacteria</taxon>
        <taxon>Bacillati</taxon>
        <taxon>Actinomycetota</taxon>
        <taxon>Thermoleophilia</taxon>
        <taxon>Solirubrobacterales</taxon>
        <taxon>Conexibacteraceae</taxon>
        <taxon>Conexibacter</taxon>
    </lineage>
</organism>
<dbReference type="InterPro" id="IPR036412">
    <property type="entry name" value="HAD-like_sf"/>
</dbReference>